<feature type="domain" description="Rho-GAP" evidence="2">
    <location>
        <begin position="1"/>
        <end position="124"/>
    </location>
</feature>
<dbReference type="GO" id="GO:0007165">
    <property type="term" value="P:signal transduction"/>
    <property type="evidence" value="ECO:0007669"/>
    <property type="project" value="InterPro"/>
</dbReference>
<dbReference type="PANTHER" id="PTHR23175:SF5">
    <property type="entry name" value="RHO GTPASE-ACTIVATING PROTEIN 23"/>
    <property type="match status" value="1"/>
</dbReference>
<dbReference type="PANTHER" id="PTHR23175">
    <property type="entry name" value="PDZ DOMAIN-CONTAINING PROTEIN"/>
    <property type="match status" value="1"/>
</dbReference>
<dbReference type="PROSITE" id="PS50238">
    <property type="entry name" value="RHOGAP"/>
    <property type="match status" value="1"/>
</dbReference>
<feature type="region of interest" description="Disordered" evidence="1">
    <location>
        <begin position="157"/>
        <end position="176"/>
    </location>
</feature>
<evidence type="ECO:0000313" key="3">
    <source>
        <dbReference type="EMBL" id="CDQ89839.1"/>
    </source>
</evidence>
<dbReference type="InterPro" id="IPR008936">
    <property type="entry name" value="Rho_GTPase_activation_prot"/>
</dbReference>
<gene>
    <name evidence="3" type="ORF">GSONMT00052979001</name>
</gene>
<dbReference type="Proteomes" id="UP000193380">
    <property type="component" value="Unassembled WGS sequence"/>
</dbReference>
<dbReference type="SUPFAM" id="SSF48350">
    <property type="entry name" value="GTPase activation domain, GAP"/>
    <property type="match status" value="1"/>
</dbReference>
<evidence type="ECO:0000256" key="1">
    <source>
        <dbReference type="SAM" id="MobiDB-lite"/>
    </source>
</evidence>
<name>A0A060YK76_ONCMY</name>
<dbReference type="EMBL" id="FR909879">
    <property type="protein sequence ID" value="CDQ89839.1"/>
    <property type="molecule type" value="Genomic_DNA"/>
</dbReference>
<accession>A0A060YK76</accession>
<protein>
    <recommendedName>
        <fullName evidence="2">Rho-GAP domain-containing protein</fullName>
    </recommendedName>
</protein>
<dbReference type="Pfam" id="PF00620">
    <property type="entry name" value="RhoGAP"/>
    <property type="match status" value="1"/>
</dbReference>
<evidence type="ECO:0000259" key="2">
    <source>
        <dbReference type="PROSITE" id="PS50238"/>
    </source>
</evidence>
<dbReference type="PaxDb" id="8022-A0A060YK76"/>
<dbReference type="SMART" id="SM00324">
    <property type="entry name" value="RhoGAP"/>
    <property type="match status" value="1"/>
</dbReference>
<sequence>MTVFVHCVCCVFYPYSLHLLSTDKYNDFIDANRLEDSGNRLKSMKKLIHDLPDHYHHTLKFLVCHLKTVADHADKNKMEPRNLALVFGPTLVRTSEDNMTDMVTHMPDRYKIIETLILHHDWFFSDGEVDKDEKAPVDIKRDMQPVPNIDHLLSNIGRTGLPGSEASAEPVDQPLR</sequence>
<evidence type="ECO:0000313" key="4">
    <source>
        <dbReference type="Proteomes" id="UP000193380"/>
    </source>
</evidence>
<dbReference type="AlphaFoldDB" id="A0A060YK76"/>
<organism evidence="3 4">
    <name type="scientific">Oncorhynchus mykiss</name>
    <name type="common">Rainbow trout</name>
    <name type="synonym">Salmo gairdneri</name>
    <dbReference type="NCBI Taxonomy" id="8022"/>
    <lineage>
        <taxon>Eukaryota</taxon>
        <taxon>Metazoa</taxon>
        <taxon>Chordata</taxon>
        <taxon>Craniata</taxon>
        <taxon>Vertebrata</taxon>
        <taxon>Euteleostomi</taxon>
        <taxon>Actinopterygii</taxon>
        <taxon>Neopterygii</taxon>
        <taxon>Teleostei</taxon>
        <taxon>Protacanthopterygii</taxon>
        <taxon>Salmoniformes</taxon>
        <taxon>Salmonidae</taxon>
        <taxon>Salmoninae</taxon>
        <taxon>Oncorhynchus</taxon>
    </lineage>
</organism>
<reference evidence="3" key="2">
    <citation type="submission" date="2014-03" db="EMBL/GenBank/DDBJ databases">
        <authorList>
            <person name="Genoscope - CEA"/>
        </authorList>
    </citation>
    <scope>NUCLEOTIDE SEQUENCE</scope>
</reference>
<dbReference type="Gene3D" id="1.10.555.10">
    <property type="entry name" value="Rho GTPase activation protein"/>
    <property type="match status" value="1"/>
</dbReference>
<reference evidence="3" key="1">
    <citation type="journal article" date="2014" name="Nat. Commun.">
        <title>The rainbow trout genome provides novel insights into evolution after whole-genome duplication in vertebrates.</title>
        <authorList>
            <person name="Berthelot C."/>
            <person name="Brunet F."/>
            <person name="Chalopin D."/>
            <person name="Juanchich A."/>
            <person name="Bernard M."/>
            <person name="Noel B."/>
            <person name="Bento P."/>
            <person name="Da Silva C."/>
            <person name="Labadie K."/>
            <person name="Alberti A."/>
            <person name="Aury J.M."/>
            <person name="Louis A."/>
            <person name="Dehais P."/>
            <person name="Bardou P."/>
            <person name="Montfort J."/>
            <person name="Klopp C."/>
            <person name="Cabau C."/>
            <person name="Gaspin C."/>
            <person name="Thorgaard G.H."/>
            <person name="Boussaha M."/>
            <person name="Quillet E."/>
            <person name="Guyomard R."/>
            <person name="Galiana D."/>
            <person name="Bobe J."/>
            <person name="Volff J.N."/>
            <person name="Genet C."/>
            <person name="Wincker P."/>
            <person name="Jaillon O."/>
            <person name="Roest Crollius H."/>
            <person name="Guiguen Y."/>
        </authorList>
    </citation>
    <scope>NUCLEOTIDE SEQUENCE [LARGE SCALE GENOMIC DNA]</scope>
</reference>
<dbReference type="InterPro" id="IPR000198">
    <property type="entry name" value="RhoGAP_dom"/>
</dbReference>
<proteinExistence type="predicted"/>
<dbReference type="STRING" id="8022.A0A060YK76"/>